<keyword evidence="3" id="KW-1185">Reference proteome</keyword>
<protein>
    <submittedName>
        <fullName evidence="2">Pimeloyl-ACP methyl ester carboxylesterase</fullName>
    </submittedName>
</protein>
<dbReference type="Proteomes" id="UP001244640">
    <property type="component" value="Unassembled WGS sequence"/>
</dbReference>
<dbReference type="InterPro" id="IPR000639">
    <property type="entry name" value="Epox_hydrolase-like"/>
</dbReference>
<sequence>MLLFMNKRELKRSKIRIGDISISYYIRPSILAPSPKTIIFIHGFPFNKNTWKQQLQHLDEDYTGIAIDVRGHGLSTNGHGFFSIDVFAKDLVEFIRKLDLNHVILCGISMGGYIALRTYELIGQQLKGLILCDTNSLADDNKAKQKRFDAIQALLKYGRRPFAIGFIGNVFHDKTIRENPEAVELIKSCIRRNEVASICATQLALASRTDTSHSLKTIIIPTLVIKGKHDKLMSEEQTNILIENIPDVRYMEFDESGHLPNLEEPEKFNTVLNDFLRSIPLFSS</sequence>
<evidence type="ECO:0000313" key="2">
    <source>
        <dbReference type="EMBL" id="MDQ1149891.1"/>
    </source>
</evidence>
<evidence type="ECO:0000259" key="1">
    <source>
        <dbReference type="Pfam" id="PF00561"/>
    </source>
</evidence>
<reference evidence="2 3" key="1">
    <citation type="submission" date="2023-07" db="EMBL/GenBank/DDBJ databases">
        <title>Functional and genomic diversity of the sorghum phyllosphere microbiome.</title>
        <authorList>
            <person name="Shade A."/>
        </authorList>
    </citation>
    <scope>NUCLEOTIDE SEQUENCE [LARGE SCALE GENOMIC DNA]</scope>
    <source>
        <strain evidence="2 3">SORGH_AS_0892</strain>
    </source>
</reference>
<dbReference type="Gene3D" id="3.40.50.1820">
    <property type="entry name" value="alpha/beta hydrolase"/>
    <property type="match status" value="1"/>
</dbReference>
<dbReference type="PRINTS" id="PR00111">
    <property type="entry name" value="ABHYDROLASE"/>
</dbReference>
<dbReference type="InterPro" id="IPR050266">
    <property type="entry name" value="AB_hydrolase_sf"/>
</dbReference>
<dbReference type="PRINTS" id="PR00412">
    <property type="entry name" value="EPOXHYDRLASE"/>
</dbReference>
<name>A0ABU0U6J3_9SPHI</name>
<comment type="caution">
    <text evidence="2">The sequence shown here is derived from an EMBL/GenBank/DDBJ whole genome shotgun (WGS) entry which is preliminary data.</text>
</comment>
<evidence type="ECO:0000313" key="3">
    <source>
        <dbReference type="Proteomes" id="UP001244640"/>
    </source>
</evidence>
<proteinExistence type="predicted"/>
<dbReference type="EMBL" id="JAUTBA010000001">
    <property type="protein sequence ID" value="MDQ1149891.1"/>
    <property type="molecule type" value="Genomic_DNA"/>
</dbReference>
<dbReference type="PANTHER" id="PTHR43798">
    <property type="entry name" value="MONOACYLGLYCEROL LIPASE"/>
    <property type="match status" value="1"/>
</dbReference>
<feature type="domain" description="AB hydrolase-1" evidence="1">
    <location>
        <begin position="37"/>
        <end position="265"/>
    </location>
</feature>
<dbReference type="InterPro" id="IPR029058">
    <property type="entry name" value="AB_hydrolase_fold"/>
</dbReference>
<gene>
    <name evidence="2" type="ORF">QE382_001875</name>
</gene>
<dbReference type="Pfam" id="PF00561">
    <property type="entry name" value="Abhydrolase_1"/>
    <property type="match status" value="1"/>
</dbReference>
<organism evidence="2 3">
    <name type="scientific">Sphingobacterium zeae</name>
    <dbReference type="NCBI Taxonomy" id="1776859"/>
    <lineage>
        <taxon>Bacteria</taxon>
        <taxon>Pseudomonadati</taxon>
        <taxon>Bacteroidota</taxon>
        <taxon>Sphingobacteriia</taxon>
        <taxon>Sphingobacteriales</taxon>
        <taxon>Sphingobacteriaceae</taxon>
        <taxon>Sphingobacterium</taxon>
    </lineage>
</organism>
<dbReference type="SUPFAM" id="SSF53474">
    <property type="entry name" value="alpha/beta-Hydrolases"/>
    <property type="match status" value="1"/>
</dbReference>
<dbReference type="InterPro" id="IPR000073">
    <property type="entry name" value="AB_hydrolase_1"/>
</dbReference>
<accession>A0ABU0U6J3</accession>